<evidence type="ECO:0000256" key="5">
    <source>
        <dbReference type="ARBA" id="ARBA00022729"/>
    </source>
</evidence>
<keyword evidence="16" id="KW-1185">Reference proteome</keyword>
<keyword evidence="9 10" id="KW-0998">Cell outer membrane</keyword>
<evidence type="ECO:0000259" key="13">
    <source>
        <dbReference type="Pfam" id="PF00593"/>
    </source>
</evidence>
<evidence type="ECO:0000256" key="9">
    <source>
        <dbReference type="ARBA" id="ARBA00023237"/>
    </source>
</evidence>
<keyword evidence="2 10" id="KW-0813">Transport</keyword>
<feature type="domain" description="TonB-dependent receptor-like beta-barrel" evidence="13">
    <location>
        <begin position="161"/>
        <end position="584"/>
    </location>
</feature>
<evidence type="ECO:0000256" key="8">
    <source>
        <dbReference type="ARBA" id="ARBA00023170"/>
    </source>
</evidence>
<sequence>MTARKLLFIGFLFLCQPLLAQQDSIALTEVVVGDVQLRKFSETQNVISLNDSVLRRNNSSLATLLQFNSPIYFKENGLGSGVASASFRGTTAQQTAVVWNGININSQVNGQTDFNTVAVSGYDAISVRSGGGSVIYGSSAIGGSVHLSSEPSFGNHFKNAFDANYGSFDTQRYRYKADIGSDKFGVNVIAYYNRSANDYDFPNSSRHNSNGQYYNSGINIASAYKVSNRDFIKYFGEVYDGERHFPLLTPTDTKTKYRDFNARNLVEWTNVGSKFTSRLKAAYLHENYQYFENLDSDAFGYATVETVIGKYDFAYTINPDVYVNAIVDYSSANGRGSDIDSRHRNIGSGTLLLRHKLSDKVNYEAGIRQEITNNYDSPLLYSAGIRYKPFSFYSVRINGSRNFRIPTFNDLYWSDGGNPDLKPESSYQAEIGNEFKFSGVKFSVTGYYMKIRDMIQWLPGTIASWHPVNVNRVESYGIEALLEAKRNFGRHEFVVNGTYAYTVSENEKTENQLIYVPYHKATASVAYGYRKFSANVQSLFNGEVFTRSDNNTRYNLDAYAVVNAGIGYDFGKSDVYRIGFQVNNALDSEYQTMERRPYPGRHYFVTLTLHI</sequence>
<keyword evidence="6 11" id="KW-0798">TonB box</keyword>
<evidence type="ECO:0000256" key="3">
    <source>
        <dbReference type="ARBA" id="ARBA00022452"/>
    </source>
</evidence>
<evidence type="ECO:0000256" key="4">
    <source>
        <dbReference type="ARBA" id="ARBA00022692"/>
    </source>
</evidence>
<evidence type="ECO:0000256" key="6">
    <source>
        <dbReference type="ARBA" id="ARBA00023077"/>
    </source>
</evidence>
<dbReference type="InterPro" id="IPR039426">
    <property type="entry name" value="TonB-dep_rcpt-like"/>
</dbReference>
<evidence type="ECO:0000313" key="16">
    <source>
        <dbReference type="Proteomes" id="UP000535020"/>
    </source>
</evidence>
<name>A0A7Y9C652_9FLAO</name>
<dbReference type="Proteomes" id="UP000535020">
    <property type="component" value="Unassembled WGS sequence"/>
</dbReference>
<dbReference type="PANTHER" id="PTHR30069:SF29">
    <property type="entry name" value="HEMOGLOBIN AND HEMOGLOBIN-HAPTOGLOBIN-BINDING PROTEIN 1-RELATED"/>
    <property type="match status" value="1"/>
</dbReference>
<evidence type="ECO:0000313" key="15">
    <source>
        <dbReference type="EMBL" id="NYA72016.1"/>
    </source>
</evidence>
<dbReference type="SUPFAM" id="SSF56935">
    <property type="entry name" value="Porins"/>
    <property type="match status" value="1"/>
</dbReference>
<keyword evidence="3 10" id="KW-1134">Transmembrane beta strand</keyword>
<evidence type="ECO:0000256" key="2">
    <source>
        <dbReference type="ARBA" id="ARBA00022448"/>
    </source>
</evidence>
<dbReference type="InterPro" id="IPR036942">
    <property type="entry name" value="Beta-barrel_TonB_sf"/>
</dbReference>
<proteinExistence type="inferred from homology"/>
<dbReference type="PANTHER" id="PTHR30069">
    <property type="entry name" value="TONB-DEPENDENT OUTER MEMBRANE RECEPTOR"/>
    <property type="match status" value="1"/>
</dbReference>
<protein>
    <submittedName>
        <fullName evidence="15">TonB-dependent receptor</fullName>
    </submittedName>
</protein>
<keyword evidence="8 15" id="KW-0675">Receptor</keyword>
<comment type="similarity">
    <text evidence="10 11">Belongs to the TonB-dependent receptor family.</text>
</comment>
<dbReference type="Pfam" id="PF07715">
    <property type="entry name" value="Plug"/>
    <property type="match status" value="1"/>
</dbReference>
<dbReference type="Gene3D" id="2.170.130.10">
    <property type="entry name" value="TonB-dependent receptor, plug domain"/>
    <property type="match status" value="1"/>
</dbReference>
<evidence type="ECO:0000256" key="7">
    <source>
        <dbReference type="ARBA" id="ARBA00023136"/>
    </source>
</evidence>
<evidence type="ECO:0000256" key="10">
    <source>
        <dbReference type="PROSITE-ProRule" id="PRU01360"/>
    </source>
</evidence>
<feature type="signal peptide" evidence="12">
    <location>
        <begin position="1"/>
        <end position="20"/>
    </location>
</feature>
<dbReference type="PROSITE" id="PS52016">
    <property type="entry name" value="TONB_DEPENDENT_REC_3"/>
    <property type="match status" value="1"/>
</dbReference>
<keyword evidence="4 10" id="KW-0812">Transmembrane</keyword>
<accession>A0A7Y9C652</accession>
<dbReference type="GO" id="GO:0009279">
    <property type="term" value="C:cell outer membrane"/>
    <property type="evidence" value="ECO:0007669"/>
    <property type="project" value="UniProtKB-SubCell"/>
</dbReference>
<reference evidence="15 16" key="1">
    <citation type="submission" date="2020-07" db="EMBL/GenBank/DDBJ databases">
        <authorList>
            <person name="Sun Q."/>
        </authorList>
    </citation>
    <scope>NUCLEOTIDE SEQUENCE [LARGE SCALE GENOMIC DNA]</scope>
    <source>
        <strain evidence="15 16">MAH-1</strain>
    </source>
</reference>
<organism evidence="15 16">
    <name type="scientific">Flavobacterium agri</name>
    <dbReference type="NCBI Taxonomy" id="2743471"/>
    <lineage>
        <taxon>Bacteria</taxon>
        <taxon>Pseudomonadati</taxon>
        <taxon>Bacteroidota</taxon>
        <taxon>Flavobacteriia</taxon>
        <taxon>Flavobacteriales</taxon>
        <taxon>Flavobacteriaceae</taxon>
        <taxon>Flavobacterium</taxon>
    </lineage>
</organism>
<comment type="caution">
    <text evidence="15">The sequence shown here is derived from an EMBL/GenBank/DDBJ whole genome shotgun (WGS) entry which is preliminary data.</text>
</comment>
<comment type="subcellular location">
    <subcellularLocation>
        <location evidence="1 10">Cell outer membrane</location>
        <topology evidence="1 10">Multi-pass membrane protein</topology>
    </subcellularLocation>
</comment>
<dbReference type="AlphaFoldDB" id="A0A7Y9C652"/>
<evidence type="ECO:0000256" key="1">
    <source>
        <dbReference type="ARBA" id="ARBA00004571"/>
    </source>
</evidence>
<dbReference type="InterPro" id="IPR000531">
    <property type="entry name" value="Beta-barrel_TonB"/>
</dbReference>
<dbReference type="RefSeq" id="WP_176006826.1">
    <property type="nucleotide sequence ID" value="NZ_JABWMI010000015.1"/>
</dbReference>
<evidence type="ECO:0000256" key="11">
    <source>
        <dbReference type="RuleBase" id="RU003357"/>
    </source>
</evidence>
<dbReference type="Gene3D" id="2.40.170.20">
    <property type="entry name" value="TonB-dependent receptor, beta-barrel domain"/>
    <property type="match status" value="1"/>
</dbReference>
<keyword evidence="7 10" id="KW-0472">Membrane</keyword>
<dbReference type="InterPro" id="IPR037066">
    <property type="entry name" value="Plug_dom_sf"/>
</dbReference>
<dbReference type="GO" id="GO:0015344">
    <property type="term" value="F:siderophore uptake transmembrane transporter activity"/>
    <property type="evidence" value="ECO:0007669"/>
    <property type="project" value="TreeGrafter"/>
</dbReference>
<evidence type="ECO:0000259" key="14">
    <source>
        <dbReference type="Pfam" id="PF07715"/>
    </source>
</evidence>
<keyword evidence="5 12" id="KW-0732">Signal</keyword>
<dbReference type="Pfam" id="PF00593">
    <property type="entry name" value="TonB_dep_Rec_b-barrel"/>
    <property type="match status" value="1"/>
</dbReference>
<dbReference type="GO" id="GO:0044718">
    <property type="term" value="P:siderophore transmembrane transport"/>
    <property type="evidence" value="ECO:0007669"/>
    <property type="project" value="TreeGrafter"/>
</dbReference>
<feature type="chain" id="PRO_5031525816" evidence="12">
    <location>
        <begin position="21"/>
        <end position="611"/>
    </location>
</feature>
<dbReference type="EMBL" id="JACBJI010000006">
    <property type="protein sequence ID" value="NYA72016.1"/>
    <property type="molecule type" value="Genomic_DNA"/>
</dbReference>
<gene>
    <name evidence="15" type="ORF">HZF10_13890</name>
</gene>
<dbReference type="InterPro" id="IPR012910">
    <property type="entry name" value="Plug_dom"/>
</dbReference>
<evidence type="ECO:0000256" key="12">
    <source>
        <dbReference type="SAM" id="SignalP"/>
    </source>
</evidence>
<feature type="domain" description="TonB-dependent receptor plug" evidence="14">
    <location>
        <begin position="43"/>
        <end position="143"/>
    </location>
</feature>